<proteinExistence type="predicted"/>
<dbReference type="PANTHER" id="PTHR22801:SF63">
    <property type="entry name" value="C-TYPE LECTIN DOMAIN-CONTAINING PROTEIN"/>
    <property type="match status" value="1"/>
</dbReference>
<evidence type="ECO:0000256" key="3">
    <source>
        <dbReference type="SAM" id="Phobius"/>
    </source>
</evidence>
<gene>
    <name evidence="6" type="primary">LOC109477591</name>
</gene>
<organism evidence="5 6">
    <name type="scientific">Branchiostoma belcheri</name>
    <name type="common">Amphioxus</name>
    <dbReference type="NCBI Taxonomy" id="7741"/>
    <lineage>
        <taxon>Eukaryota</taxon>
        <taxon>Metazoa</taxon>
        <taxon>Chordata</taxon>
        <taxon>Cephalochordata</taxon>
        <taxon>Leptocardii</taxon>
        <taxon>Amphioxiformes</taxon>
        <taxon>Branchiostomatidae</taxon>
        <taxon>Branchiostoma</taxon>
    </lineage>
</organism>
<dbReference type="PANTHER" id="PTHR22801">
    <property type="entry name" value="LITHOSTATHINE"/>
    <property type="match status" value="1"/>
</dbReference>
<keyword evidence="3" id="KW-0472">Membrane</keyword>
<dbReference type="PROSITE" id="PS50041">
    <property type="entry name" value="C_TYPE_LECTIN_2"/>
    <property type="match status" value="1"/>
</dbReference>
<evidence type="ECO:0000259" key="4">
    <source>
        <dbReference type="PROSITE" id="PS50041"/>
    </source>
</evidence>
<keyword evidence="3" id="KW-1133">Transmembrane helix</keyword>
<dbReference type="SUPFAM" id="SSF56436">
    <property type="entry name" value="C-type lectin-like"/>
    <property type="match status" value="1"/>
</dbReference>
<dbReference type="InterPro" id="IPR016186">
    <property type="entry name" value="C-type_lectin-like/link_sf"/>
</dbReference>
<keyword evidence="3" id="KW-0812">Transmembrane</keyword>
<feature type="domain" description="C-type lectin" evidence="4">
    <location>
        <begin position="1"/>
        <end position="86"/>
    </location>
</feature>
<feature type="compositionally biased region" description="Low complexity" evidence="2">
    <location>
        <begin position="179"/>
        <end position="191"/>
    </location>
</feature>
<keyword evidence="1" id="KW-1015">Disulfide bond</keyword>
<dbReference type="PROSITE" id="PS00615">
    <property type="entry name" value="C_TYPE_LECTIN_1"/>
    <property type="match status" value="1"/>
</dbReference>
<feature type="transmembrane region" description="Helical" evidence="3">
    <location>
        <begin position="210"/>
        <end position="234"/>
    </location>
</feature>
<keyword evidence="5" id="KW-1185">Reference proteome</keyword>
<protein>
    <submittedName>
        <fullName evidence="6">Uncharacterized protein LOC109477591</fullName>
    </submittedName>
</protein>
<evidence type="ECO:0000256" key="2">
    <source>
        <dbReference type="SAM" id="MobiDB-lite"/>
    </source>
</evidence>
<feature type="compositionally biased region" description="Low complexity" evidence="2">
    <location>
        <begin position="105"/>
        <end position="153"/>
    </location>
</feature>
<feature type="compositionally biased region" description="Polar residues" evidence="2">
    <location>
        <begin position="154"/>
        <end position="172"/>
    </location>
</feature>
<name>A0A6P4ZU61_BRABE</name>
<sequence length="253" mass="27173">MLAMPRDNETNAFIHGLMTGYARWIGLTDSANEGDWVFQDGGTLASAGYSNWNPGEPNNAANDPNVEEDCARMRQVNSKWNDAVCSTTAPGFVCQLDATQQTTQVPTTTGPRYTTDQTTQRTTLPGTTTSRTTQRPTLPGTTGSQYTTSHTTQRSTIPEATGSQYTTSQAAQRPTLPGTTVVSQQTTNQTTGLAGGETAKSIGSWYNTPLNLALVCVGCAAGIIGVGGVLMYYYNRRQRRRQVAQDPQDGGEE</sequence>
<dbReference type="GeneID" id="109477591"/>
<dbReference type="InterPro" id="IPR001304">
    <property type="entry name" value="C-type_lectin-like"/>
</dbReference>
<dbReference type="Proteomes" id="UP000515135">
    <property type="component" value="Unplaced"/>
</dbReference>
<evidence type="ECO:0000256" key="1">
    <source>
        <dbReference type="ARBA" id="ARBA00023157"/>
    </source>
</evidence>
<dbReference type="AlphaFoldDB" id="A0A6P4ZU61"/>
<dbReference type="KEGG" id="bbel:109477591"/>
<reference evidence="6" key="1">
    <citation type="submission" date="2025-08" db="UniProtKB">
        <authorList>
            <consortium name="RefSeq"/>
        </authorList>
    </citation>
    <scope>IDENTIFICATION</scope>
    <source>
        <tissue evidence="6">Gonad</tissue>
    </source>
</reference>
<dbReference type="InterPro" id="IPR018378">
    <property type="entry name" value="C-type_lectin_CS"/>
</dbReference>
<dbReference type="OrthoDB" id="2142683at2759"/>
<dbReference type="RefSeq" id="XP_019634487.1">
    <property type="nucleotide sequence ID" value="XM_019778928.1"/>
</dbReference>
<dbReference type="Pfam" id="PF00059">
    <property type="entry name" value="Lectin_C"/>
    <property type="match status" value="1"/>
</dbReference>
<dbReference type="InterPro" id="IPR050801">
    <property type="entry name" value="Ca-Dep_Lectins_ImmuneDev"/>
</dbReference>
<evidence type="ECO:0000313" key="5">
    <source>
        <dbReference type="Proteomes" id="UP000515135"/>
    </source>
</evidence>
<dbReference type="Gene3D" id="3.10.100.10">
    <property type="entry name" value="Mannose-Binding Protein A, subunit A"/>
    <property type="match status" value="1"/>
</dbReference>
<accession>A0A6P4ZU61</accession>
<evidence type="ECO:0000313" key="6">
    <source>
        <dbReference type="RefSeq" id="XP_019634487.1"/>
    </source>
</evidence>
<dbReference type="InterPro" id="IPR016187">
    <property type="entry name" value="CTDL_fold"/>
</dbReference>
<feature type="region of interest" description="Disordered" evidence="2">
    <location>
        <begin position="105"/>
        <end position="196"/>
    </location>
</feature>